<dbReference type="GO" id="GO:0009927">
    <property type="term" value="F:histidine phosphotransfer kinase activity"/>
    <property type="evidence" value="ECO:0007669"/>
    <property type="project" value="TreeGrafter"/>
</dbReference>
<feature type="region of interest" description="Disordered" evidence="6">
    <location>
        <begin position="292"/>
        <end position="328"/>
    </location>
</feature>
<evidence type="ECO:0000256" key="6">
    <source>
        <dbReference type="SAM" id="MobiDB-lite"/>
    </source>
</evidence>
<dbReference type="Pfam" id="PF00512">
    <property type="entry name" value="HisKA"/>
    <property type="match status" value="1"/>
</dbReference>
<dbReference type="InterPro" id="IPR004358">
    <property type="entry name" value="Sig_transdc_His_kin-like_C"/>
</dbReference>
<reference evidence="8 9" key="1">
    <citation type="submission" date="2017-01" db="EMBL/GenBank/DDBJ databases">
        <title>Draft genome sequence of Diplodia seriata F98.1, a fungal species involved in grapevine trunk diseases.</title>
        <authorList>
            <person name="Robert-Siegwald G."/>
            <person name="Vallet J."/>
            <person name="Abou-Mansour E."/>
            <person name="Xu J."/>
            <person name="Rey P."/>
            <person name="Bertsch C."/>
            <person name="Rego C."/>
            <person name="Larignon P."/>
            <person name="Fontaine F."/>
            <person name="Lebrun M.-H."/>
        </authorList>
    </citation>
    <scope>NUCLEOTIDE SEQUENCE [LARGE SCALE GENOMIC DNA]</scope>
    <source>
        <strain evidence="8 9">F98.1</strain>
    </source>
</reference>
<feature type="compositionally biased region" description="Low complexity" evidence="6">
    <location>
        <begin position="313"/>
        <end position="328"/>
    </location>
</feature>
<dbReference type="InterPro" id="IPR005467">
    <property type="entry name" value="His_kinase_dom"/>
</dbReference>
<keyword evidence="4" id="KW-0808">Transferase</keyword>
<dbReference type="EC" id="2.7.13.3" evidence="2"/>
<dbReference type="PANTHER" id="PTHR43047:SF72">
    <property type="entry name" value="OSMOSENSING HISTIDINE PROTEIN KINASE SLN1"/>
    <property type="match status" value="1"/>
</dbReference>
<dbReference type="GO" id="GO:0005886">
    <property type="term" value="C:plasma membrane"/>
    <property type="evidence" value="ECO:0007669"/>
    <property type="project" value="TreeGrafter"/>
</dbReference>
<evidence type="ECO:0000313" key="8">
    <source>
        <dbReference type="EMBL" id="OMP83838.1"/>
    </source>
</evidence>
<organism evidence="8 9">
    <name type="scientific">Diplodia seriata</name>
    <dbReference type="NCBI Taxonomy" id="420778"/>
    <lineage>
        <taxon>Eukaryota</taxon>
        <taxon>Fungi</taxon>
        <taxon>Dikarya</taxon>
        <taxon>Ascomycota</taxon>
        <taxon>Pezizomycotina</taxon>
        <taxon>Dothideomycetes</taxon>
        <taxon>Dothideomycetes incertae sedis</taxon>
        <taxon>Botryosphaeriales</taxon>
        <taxon>Botryosphaeriaceae</taxon>
        <taxon>Diplodia</taxon>
    </lineage>
</organism>
<dbReference type="Pfam" id="PF02518">
    <property type="entry name" value="HATPase_c"/>
    <property type="match status" value="1"/>
</dbReference>
<keyword evidence="5 8" id="KW-0418">Kinase</keyword>
<dbReference type="Proteomes" id="UP000190776">
    <property type="component" value="Unassembled WGS sequence"/>
</dbReference>
<dbReference type="SUPFAM" id="SSF55781">
    <property type="entry name" value="GAF domain-like"/>
    <property type="match status" value="1"/>
</dbReference>
<dbReference type="InterPro" id="IPR036890">
    <property type="entry name" value="HATPase_C_sf"/>
</dbReference>
<evidence type="ECO:0000313" key="9">
    <source>
        <dbReference type="Proteomes" id="UP000190776"/>
    </source>
</evidence>
<dbReference type="InterPro" id="IPR003594">
    <property type="entry name" value="HATPase_dom"/>
</dbReference>
<feature type="compositionally biased region" description="Polar residues" evidence="6">
    <location>
        <begin position="588"/>
        <end position="597"/>
    </location>
</feature>
<dbReference type="GO" id="GO:0000155">
    <property type="term" value="F:phosphorelay sensor kinase activity"/>
    <property type="evidence" value="ECO:0007669"/>
    <property type="project" value="InterPro"/>
</dbReference>
<feature type="domain" description="Histidine kinase" evidence="7">
    <location>
        <begin position="484"/>
        <end position="754"/>
    </location>
</feature>
<keyword evidence="3" id="KW-0597">Phosphoprotein</keyword>
<dbReference type="InterPro" id="IPR003661">
    <property type="entry name" value="HisK_dim/P_dom"/>
</dbReference>
<dbReference type="STRING" id="420778.A0A1S8B8Z0"/>
<dbReference type="SMART" id="SM00387">
    <property type="entry name" value="HATPase_c"/>
    <property type="match status" value="1"/>
</dbReference>
<dbReference type="InterPro" id="IPR036097">
    <property type="entry name" value="HisK_dim/P_sf"/>
</dbReference>
<evidence type="ECO:0000256" key="1">
    <source>
        <dbReference type="ARBA" id="ARBA00000085"/>
    </source>
</evidence>
<dbReference type="OrthoDB" id="303614at2759"/>
<dbReference type="InterPro" id="IPR003018">
    <property type="entry name" value="GAF"/>
</dbReference>
<gene>
    <name evidence="8" type="ORF">BK809_0005219</name>
</gene>
<dbReference type="PANTHER" id="PTHR43047">
    <property type="entry name" value="TWO-COMPONENT HISTIDINE PROTEIN KINASE"/>
    <property type="match status" value="1"/>
</dbReference>
<dbReference type="AlphaFoldDB" id="A0A1S8B8Z0"/>
<dbReference type="SUPFAM" id="SSF47384">
    <property type="entry name" value="Homodimeric domain of signal transducing histidine kinase"/>
    <property type="match status" value="1"/>
</dbReference>
<dbReference type="InterPro" id="IPR029016">
    <property type="entry name" value="GAF-like_dom_sf"/>
</dbReference>
<feature type="region of interest" description="Disordered" evidence="6">
    <location>
        <begin position="588"/>
        <end position="619"/>
    </location>
</feature>
<dbReference type="SUPFAM" id="SSF55874">
    <property type="entry name" value="ATPase domain of HSP90 chaperone/DNA topoisomerase II/histidine kinase"/>
    <property type="match status" value="1"/>
</dbReference>
<dbReference type="Gene3D" id="3.30.565.10">
    <property type="entry name" value="Histidine kinase-like ATPase, C-terminal domain"/>
    <property type="match status" value="1"/>
</dbReference>
<dbReference type="PRINTS" id="PR00344">
    <property type="entry name" value="BCTRLSENSOR"/>
</dbReference>
<dbReference type="EMBL" id="MSZU01000111">
    <property type="protein sequence ID" value="OMP83838.1"/>
    <property type="molecule type" value="Genomic_DNA"/>
</dbReference>
<evidence type="ECO:0000256" key="3">
    <source>
        <dbReference type="ARBA" id="ARBA00022553"/>
    </source>
</evidence>
<evidence type="ECO:0000256" key="5">
    <source>
        <dbReference type="ARBA" id="ARBA00022777"/>
    </source>
</evidence>
<dbReference type="FunFam" id="3.30.450.40:FF:000083">
    <property type="entry name" value="Sensor histidine kinase/response regulator, putative (AFU_orthologue AFUA_4G00660)"/>
    <property type="match status" value="1"/>
</dbReference>
<proteinExistence type="predicted"/>
<dbReference type="SMART" id="SM00388">
    <property type="entry name" value="HisKA"/>
    <property type="match status" value="1"/>
</dbReference>
<dbReference type="SMART" id="SM00065">
    <property type="entry name" value="GAF"/>
    <property type="match status" value="1"/>
</dbReference>
<evidence type="ECO:0000256" key="4">
    <source>
        <dbReference type="ARBA" id="ARBA00022679"/>
    </source>
</evidence>
<comment type="caution">
    <text evidence="8">The sequence shown here is derived from an EMBL/GenBank/DDBJ whole genome shotgun (WGS) entry which is preliminary data.</text>
</comment>
<protein>
    <recommendedName>
        <fullName evidence="2">histidine kinase</fullName>
        <ecNumber evidence="2">2.7.13.3</ecNumber>
    </recommendedName>
</protein>
<feature type="region of interest" description="Disordered" evidence="6">
    <location>
        <begin position="220"/>
        <end position="260"/>
    </location>
</feature>
<comment type="catalytic activity">
    <reaction evidence="1">
        <text>ATP + protein L-histidine = ADP + protein N-phospho-L-histidine.</text>
        <dbReference type="EC" id="2.7.13.3"/>
    </reaction>
</comment>
<evidence type="ECO:0000259" key="7">
    <source>
        <dbReference type="PROSITE" id="PS50109"/>
    </source>
</evidence>
<dbReference type="PROSITE" id="PS50109">
    <property type="entry name" value="HIS_KIN"/>
    <property type="match status" value="1"/>
</dbReference>
<sequence>MASERHALRTLRRQADPLPYRQRLLAGNALACFLSLTAAQPEVLSAFAQLGTHRLNAKRAFISLIDSQSQFVLAEATQTVPLGNPSCAESADPLWLGCAVIPRAFGTCQCALQSDVLVINDLQQDRRFTDLPFAATAPNFRFYAGVPLMSPQGVAIGVYCIIDDVPRHGLGQDELLFMQDMAAAVVSYLRAARAQDTNRKAEQMIRGLNSFVTGAADLQARDDLNVPRNPATGSPTGSHTSRHDTTEASPSGNEARDDLLSPGTERMFSRAAHIMRQSSDLDGVIFFDASLAAPDGPSEPVTDEDDDASTHRSAATAEESSGSTASSYGYPRLPTCKILGFADAARSSRHGGAARKDYLGLTETSLRRLLKRHPNGKIFNIARETVDNTPMKHTRRGRLRRSTAVEAIVDIASNARSAAIMPLWDHERQRWFAGCLCWTSDPNRQLSHGSDLLYLRAFGNSIMTELGRLDTVAVNRAKASFIESMSHELRSPLHGILGGVEYLLEMRLDAFQTSIVNSISMCGRTLLDTVQNVLEYSRINEYTGPSARPSLPGCLRATRASLSLMSTDPPTNIRRLTEETVEAVFSGQSYNVGSPPSATEDDPFFPEYTSPSSPSPVPPTSRKAVRVILDLPVGPCWTYAVQPGVWRRILMNVFGNALRFTDAGFVRVSLSATDINDSQSRITLTVADSGCGMTLRFLQDGLFEAFSQENSFSSGTGLGMSIVQRLVRSVGGDISVQTKVGTGTVVKIHMVLHKCEETMDDFALAVAAQTKDMNIAVARTIIPNDDETQKLSCDAEVQFHASLTDTLQTWFGIKVTHLDDVNTDGSQLVMYPGPSFNSMFKNRARQGVSIVVAMDGMEAATLRSDSRVTSGWIDVVTQP</sequence>
<accession>A0A1S8B8Z0</accession>
<dbReference type="Gene3D" id="3.30.450.40">
    <property type="match status" value="1"/>
</dbReference>
<name>A0A1S8B8Z0_9PEZI</name>
<evidence type="ECO:0000256" key="2">
    <source>
        <dbReference type="ARBA" id="ARBA00012438"/>
    </source>
</evidence>
<dbReference type="CDD" id="cd00082">
    <property type="entry name" value="HisKA"/>
    <property type="match status" value="1"/>
</dbReference>
<dbReference type="Gene3D" id="1.10.287.130">
    <property type="match status" value="1"/>
</dbReference>